<accession>A0ABS9KLA5</accession>
<protein>
    <submittedName>
        <fullName evidence="2">Alpha-amylase family glycosyl hydrolase</fullName>
    </submittedName>
</protein>
<dbReference type="Pfam" id="PF00128">
    <property type="entry name" value="Alpha-amylase"/>
    <property type="match status" value="2"/>
</dbReference>
<feature type="domain" description="Glycosyl hydrolase family 13 catalytic" evidence="1">
    <location>
        <begin position="9"/>
        <end position="334"/>
    </location>
</feature>
<dbReference type="CDD" id="cd11313">
    <property type="entry name" value="AmyAc_arch_bac_AmyA"/>
    <property type="match status" value="1"/>
</dbReference>
<dbReference type="PANTHER" id="PTHR47786">
    <property type="entry name" value="ALPHA-1,4-GLUCAN:MALTOSE-1-PHOSPHATE MALTOSYLTRANSFERASE"/>
    <property type="match status" value="1"/>
</dbReference>
<sequence length="433" mass="50160">MSTAFPIISWADGTNIYEVNVRQYTPEGTLQAFATHLPRLHDMGIEIIWLMPITPISVEKRQGTYGSYYAASSYTEIDPAYGNAEDFKELIRSAHSLGMKVIIDWVANHTGYDHQWTQKYPQWYRKDDKGNFTELYGWVDVIDLNYDIPEMRIEMLRSMKYWISEYDIDGFRCDMARTVPLDFWIEARAQCDSLKPLFWLAECEILEYHEAFDLTYGWEAMRALDKYKKDPPELTLANVLPILHSYARYPVGARKLLFTSNHDENTYWGTEYEKYGAAAKALAVFSCTWPGIPLIYSGQEKPNLKRLAFFEKDSIDWNGEIELHEFYKTLLTFRKKSKALKDSASVLLIPSGHPDVLIYLCRRRDDTVFVCLNLAPSKSICHFNHPAVAGVYKELFSEKTVVVARKETYSLEPGEYRVYHITKADPVIAEKTI</sequence>
<evidence type="ECO:0000259" key="1">
    <source>
        <dbReference type="SMART" id="SM00642"/>
    </source>
</evidence>
<reference evidence="2" key="1">
    <citation type="submission" date="2022-01" db="EMBL/GenBank/DDBJ databases">
        <authorList>
            <person name="Jo J.-H."/>
            <person name="Im W.-T."/>
        </authorList>
    </citation>
    <scope>NUCLEOTIDE SEQUENCE</scope>
    <source>
        <strain evidence="2">NA20</strain>
    </source>
</reference>
<comment type="caution">
    <text evidence="2">The sequence shown here is derived from an EMBL/GenBank/DDBJ whole genome shotgun (WGS) entry which is preliminary data.</text>
</comment>
<dbReference type="SMART" id="SM00642">
    <property type="entry name" value="Aamy"/>
    <property type="match status" value="1"/>
</dbReference>
<name>A0ABS9KLA5_9BACT</name>
<dbReference type="PANTHER" id="PTHR47786:SF2">
    <property type="entry name" value="GLYCOSYL HYDROLASE FAMILY 13 CATALYTIC DOMAIN-CONTAINING PROTEIN"/>
    <property type="match status" value="1"/>
</dbReference>
<dbReference type="InterPro" id="IPR017853">
    <property type="entry name" value="GH"/>
</dbReference>
<evidence type="ECO:0000313" key="2">
    <source>
        <dbReference type="EMBL" id="MCG2613105.1"/>
    </source>
</evidence>
<keyword evidence="2" id="KW-0378">Hydrolase</keyword>
<dbReference type="SUPFAM" id="SSF51445">
    <property type="entry name" value="(Trans)glycosidases"/>
    <property type="match status" value="1"/>
</dbReference>
<dbReference type="InterPro" id="IPR013780">
    <property type="entry name" value="Glyco_hydro_b"/>
</dbReference>
<dbReference type="EMBL" id="JAKLTR010000001">
    <property type="protein sequence ID" value="MCG2613105.1"/>
    <property type="molecule type" value="Genomic_DNA"/>
</dbReference>
<dbReference type="GO" id="GO:0016787">
    <property type="term" value="F:hydrolase activity"/>
    <property type="evidence" value="ECO:0007669"/>
    <property type="project" value="UniProtKB-KW"/>
</dbReference>
<proteinExistence type="predicted"/>
<dbReference type="RefSeq" id="WP_237868330.1">
    <property type="nucleotide sequence ID" value="NZ_JAKLTR010000001.1"/>
</dbReference>
<evidence type="ECO:0000313" key="3">
    <source>
        <dbReference type="Proteomes" id="UP001165367"/>
    </source>
</evidence>
<dbReference type="InterPro" id="IPR006047">
    <property type="entry name" value="GH13_cat_dom"/>
</dbReference>
<keyword evidence="3" id="KW-1185">Reference proteome</keyword>
<dbReference type="Gene3D" id="2.60.40.1180">
    <property type="entry name" value="Golgi alpha-mannosidase II"/>
    <property type="match status" value="1"/>
</dbReference>
<dbReference type="Gene3D" id="3.20.20.80">
    <property type="entry name" value="Glycosidases"/>
    <property type="match status" value="1"/>
</dbReference>
<organism evidence="2 3">
    <name type="scientific">Terrimonas ginsenosidimutans</name>
    <dbReference type="NCBI Taxonomy" id="2908004"/>
    <lineage>
        <taxon>Bacteria</taxon>
        <taxon>Pseudomonadati</taxon>
        <taxon>Bacteroidota</taxon>
        <taxon>Chitinophagia</taxon>
        <taxon>Chitinophagales</taxon>
        <taxon>Chitinophagaceae</taxon>
        <taxon>Terrimonas</taxon>
    </lineage>
</organism>
<gene>
    <name evidence="2" type="ORF">LZZ85_02400</name>
</gene>
<dbReference type="SUPFAM" id="SSF51011">
    <property type="entry name" value="Glycosyl hydrolase domain"/>
    <property type="match status" value="1"/>
</dbReference>
<dbReference type="Proteomes" id="UP001165367">
    <property type="component" value="Unassembled WGS sequence"/>
</dbReference>